<sequence>MILIAKFLFAAIVAAILVGNAPAQGQERDRLPVYLAGSGNEALDQHILDLLKLNLGSQREFILLSDKQAALIDEAPIVTIGPGAFSRIRQANRKAPVLAMLATQNFLDGFTTLSPGRVSGIYYDVPLLRQALLGKAILPQATRIALLSTTGSAALYDTLIDQLQPYNLEARLFIVDDHKQLIPTLIRALSYGDFLLAAPDNVIYNPRTIKHILLTAYRRNRIVIGPSQAYVKAGSLASGYPSFSVMAEMAAAYLQVFFETGQFPAPDYPSDFQLEINQQVARSMNIPLASREQIAQAVERLLTSQEAQRDE</sequence>
<organism evidence="1">
    <name type="scientific">marine sediment metagenome</name>
    <dbReference type="NCBI Taxonomy" id="412755"/>
    <lineage>
        <taxon>unclassified sequences</taxon>
        <taxon>metagenomes</taxon>
        <taxon>ecological metagenomes</taxon>
    </lineage>
</organism>
<gene>
    <name evidence="1" type="ORF">LCGC14_0857660</name>
</gene>
<evidence type="ECO:0008006" key="2">
    <source>
        <dbReference type="Google" id="ProtNLM"/>
    </source>
</evidence>
<proteinExistence type="predicted"/>
<dbReference type="Gene3D" id="3.40.50.2300">
    <property type="match status" value="1"/>
</dbReference>
<dbReference type="InterPro" id="IPR007487">
    <property type="entry name" value="ABC_transpt-TYRBP-like"/>
</dbReference>
<dbReference type="AlphaFoldDB" id="A0A0F9PD74"/>
<protein>
    <recommendedName>
        <fullName evidence="2">ABC transporter substrate-binding protein</fullName>
    </recommendedName>
</protein>
<comment type="caution">
    <text evidence="1">The sequence shown here is derived from an EMBL/GenBank/DDBJ whole genome shotgun (WGS) entry which is preliminary data.</text>
</comment>
<evidence type="ECO:0000313" key="1">
    <source>
        <dbReference type="EMBL" id="KKN28119.1"/>
    </source>
</evidence>
<dbReference type="EMBL" id="LAZR01002587">
    <property type="protein sequence ID" value="KKN28119.1"/>
    <property type="molecule type" value="Genomic_DNA"/>
</dbReference>
<reference evidence="1" key="1">
    <citation type="journal article" date="2015" name="Nature">
        <title>Complex archaea that bridge the gap between prokaryotes and eukaryotes.</title>
        <authorList>
            <person name="Spang A."/>
            <person name="Saw J.H."/>
            <person name="Jorgensen S.L."/>
            <person name="Zaremba-Niedzwiedzka K."/>
            <person name="Martijn J."/>
            <person name="Lind A.E."/>
            <person name="van Eijk R."/>
            <person name="Schleper C."/>
            <person name="Guy L."/>
            <person name="Ettema T.J."/>
        </authorList>
    </citation>
    <scope>NUCLEOTIDE SEQUENCE</scope>
</reference>
<dbReference type="PANTHER" id="PTHR35271:SF1">
    <property type="entry name" value="ABC TRANSPORTER, SUBSTRATE-BINDING LIPOPROTEIN"/>
    <property type="match status" value="1"/>
</dbReference>
<name>A0A0F9PD74_9ZZZZ</name>
<dbReference type="PANTHER" id="PTHR35271">
    <property type="entry name" value="ABC TRANSPORTER, SUBSTRATE-BINDING LIPOPROTEIN-RELATED"/>
    <property type="match status" value="1"/>
</dbReference>
<accession>A0A0F9PD74</accession>